<proteinExistence type="predicted"/>
<feature type="transmembrane region" description="Helical" evidence="8">
    <location>
        <begin position="230"/>
        <end position="251"/>
    </location>
</feature>
<dbReference type="PANTHER" id="PTHR32196:SF21">
    <property type="entry name" value="ABC TRANSPORTER PERMEASE PROTEIN YPHD-RELATED"/>
    <property type="match status" value="1"/>
</dbReference>
<accession>A0ABV0AXH7</accession>
<reference evidence="9 10" key="1">
    <citation type="submission" date="2024-05" db="EMBL/GenBank/DDBJ databases">
        <title>Microbispora sp.ZYX-F-249.</title>
        <authorList>
            <person name="Xie H."/>
        </authorList>
    </citation>
    <scope>NUCLEOTIDE SEQUENCE [LARGE SCALE GENOMIC DNA]</scope>
    <source>
        <strain evidence="9 10">ZYX-F-249</strain>
    </source>
</reference>
<keyword evidence="2" id="KW-0813">Transport</keyword>
<gene>
    <name evidence="9" type="ORF">AAH991_27305</name>
</gene>
<keyword evidence="3" id="KW-1003">Cell membrane</keyword>
<organism evidence="9 10">
    <name type="scientific">Microbispora maris</name>
    <dbReference type="NCBI Taxonomy" id="3144104"/>
    <lineage>
        <taxon>Bacteria</taxon>
        <taxon>Bacillati</taxon>
        <taxon>Actinomycetota</taxon>
        <taxon>Actinomycetes</taxon>
        <taxon>Streptosporangiales</taxon>
        <taxon>Streptosporangiaceae</taxon>
        <taxon>Microbispora</taxon>
    </lineage>
</organism>
<keyword evidence="4" id="KW-0997">Cell inner membrane</keyword>
<keyword evidence="5 8" id="KW-0812">Transmembrane</keyword>
<feature type="transmembrane region" description="Helical" evidence="8">
    <location>
        <begin position="108"/>
        <end position="128"/>
    </location>
</feature>
<feature type="transmembrane region" description="Helical" evidence="8">
    <location>
        <begin position="313"/>
        <end position="329"/>
    </location>
</feature>
<evidence type="ECO:0000256" key="1">
    <source>
        <dbReference type="ARBA" id="ARBA00004651"/>
    </source>
</evidence>
<evidence type="ECO:0000313" key="10">
    <source>
        <dbReference type="Proteomes" id="UP001447516"/>
    </source>
</evidence>
<keyword evidence="10" id="KW-1185">Reference proteome</keyword>
<dbReference type="PANTHER" id="PTHR32196">
    <property type="entry name" value="ABC TRANSPORTER PERMEASE PROTEIN YPHD-RELATED-RELATED"/>
    <property type="match status" value="1"/>
</dbReference>
<evidence type="ECO:0000256" key="3">
    <source>
        <dbReference type="ARBA" id="ARBA00022475"/>
    </source>
</evidence>
<dbReference type="EMBL" id="JBDJAW010000026">
    <property type="protein sequence ID" value="MEN3538847.1"/>
    <property type="molecule type" value="Genomic_DNA"/>
</dbReference>
<dbReference type="Pfam" id="PF02653">
    <property type="entry name" value="BPD_transp_2"/>
    <property type="match status" value="1"/>
</dbReference>
<dbReference type="Proteomes" id="UP001447516">
    <property type="component" value="Unassembled WGS sequence"/>
</dbReference>
<keyword evidence="7 8" id="KW-0472">Membrane</keyword>
<feature type="transmembrane region" description="Helical" evidence="8">
    <location>
        <begin position="284"/>
        <end position="307"/>
    </location>
</feature>
<evidence type="ECO:0000313" key="9">
    <source>
        <dbReference type="EMBL" id="MEN3538847.1"/>
    </source>
</evidence>
<dbReference type="InterPro" id="IPR001851">
    <property type="entry name" value="ABC_transp_permease"/>
</dbReference>
<evidence type="ECO:0000256" key="4">
    <source>
        <dbReference type="ARBA" id="ARBA00022519"/>
    </source>
</evidence>
<dbReference type="RefSeq" id="WP_346228767.1">
    <property type="nucleotide sequence ID" value="NZ_JBDJAW010000026.1"/>
</dbReference>
<comment type="subcellular location">
    <subcellularLocation>
        <location evidence="1">Cell membrane</location>
        <topology evidence="1">Multi-pass membrane protein</topology>
    </subcellularLocation>
</comment>
<protein>
    <submittedName>
        <fullName evidence="9">ABC transporter permease</fullName>
    </submittedName>
</protein>
<keyword evidence="6 8" id="KW-1133">Transmembrane helix</keyword>
<dbReference type="CDD" id="cd06579">
    <property type="entry name" value="TM_PBP1_transp_AraH_like"/>
    <property type="match status" value="1"/>
</dbReference>
<evidence type="ECO:0000256" key="2">
    <source>
        <dbReference type="ARBA" id="ARBA00022448"/>
    </source>
</evidence>
<evidence type="ECO:0000256" key="5">
    <source>
        <dbReference type="ARBA" id="ARBA00022692"/>
    </source>
</evidence>
<feature type="transmembrane region" description="Helical" evidence="8">
    <location>
        <begin position="65"/>
        <end position="88"/>
    </location>
</feature>
<comment type="caution">
    <text evidence="9">The sequence shown here is derived from an EMBL/GenBank/DDBJ whole genome shotgun (WGS) entry which is preliminary data.</text>
</comment>
<feature type="transmembrane region" description="Helical" evidence="8">
    <location>
        <begin position="32"/>
        <end position="53"/>
    </location>
</feature>
<name>A0ABV0AXH7_9ACTN</name>
<sequence length="338" mass="34059">MSTTTPTGPPVAGTNARARGGLGRNTQRLNEIGLIGAIVVLFVVLSATAPGFLSVTNQLAILRDAATIGVVAWAMTLVVVAGEIDISIGPAVAFSSVLLAKATGEWHIPFALAVPVCLAVGLLLGAAAGFLRARWGIPSFVATLGLWSALRGLAQYMTDGLPVPLEANGFLDVLAGSILGIPTPAIIMAVLFAVFLFVANRTAYGRSVFAVGGNAEAARLAGINVSRIRVLLFATTGLLAAISGLLLAARLGSGNGGASVGLEFDVIAAVVIGGTSLAGGKGSLLGTLLGVAFITIIGNGLVLLGVNAFFQDVVRGVIIVGAVLINVMLSQRNGARSS</sequence>
<evidence type="ECO:0000256" key="6">
    <source>
        <dbReference type="ARBA" id="ARBA00022989"/>
    </source>
</evidence>
<evidence type="ECO:0000256" key="7">
    <source>
        <dbReference type="ARBA" id="ARBA00023136"/>
    </source>
</evidence>
<feature type="transmembrane region" description="Helical" evidence="8">
    <location>
        <begin position="135"/>
        <end position="154"/>
    </location>
</feature>
<feature type="transmembrane region" description="Helical" evidence="8">
    <location>
        <begin position="174"/>
        <end position="199"/>
    </location>
</feature>
<evidence type="ECO:0000256" key="8">
    <source>
        <dbReference type="SAM" id="Phobius"/>
    </source>
</evidence>